<evidence type="ECO:0000256" key="4">
    <source>
        <dbReference type="ARBA" id="ARBA00022989"/>
    </source>
</evidence>
<feature type="compositionally biased region" description="Polar residues" evidence="6">
    <location>
        <begin position="21"/>
        <end position="33"/>
    </location>
</feature>
<feature type="compositionally biased region" description="Polar residues" evidence="6">
    <location>
        <begin position="587"/>
        <end position="610"/>
    </location>
</feature>
<feature type="region of interest" description="Disordered" evidence="6">
    <location>
        <begin position="554"/>
        <end position="762"/>
    </location>
</feature>
<comment type="caution">
    <text evidence="8">The sequence shown here is derived from an EMBL/GenBank/DDBJ whole genome shotgun (WGS) entry which is preliminary data.</text>
</comment>
<feature type="transmembrane region" description="Helical" evidence="7">
    <location>
        <begin position="207"/>
        <end position="226"/>
    </location>
</feature>
<keyword evidence="9" id="KW-1185">Reference proteome</keyword>
<evidence type="ECO:0000313" key="8">
    <source>
        <dbReference type="EMBL" id="TDU91093.1"/>
    </source>
</evidence>
<evidence type="ECO:0000256" key="3">
    <source>
        <dbReference type="ARBA" id="ARBA00022692"/>
    </source>
</evidence>
<keyword evidence="4 7" id="KW-1133">Transmembrane helix</keyword>
<dbReference type="AlphaFoldDB" id="A0A4V3FKQ0"/>
<proteinExistence type="predicted"/>
<dbReference type="PANTHER" id="PTHR23513:SF18">
    <property type="entry name" value="INTEGRAL MEMBRANE PROTEIN"/>
    <property type="match status" value="1"/>
</dbReference>
<keyword evidence="2" id="KW-1003">Cell membrane</keyword>
<protein>
    <submittedName>
        <fullName evidence="8">Putative MFS family arabinose efflux permease</fullName>
    </submittedName>
</protein>
<evidence type="ECO:0000256" key="7">
    <source>
        <dbReference type="SAM" id="Phobius"/>
    </source>
</evidence>
<feature type="compositionally biased region" description="Low complexity" evidence="6">
    <location>
        <begin position="654"/>
        <end position="664"/>
    </location>
</feature>
<feature type="region of interest" description="Disordered" evidence="6">
    <location>
        <begin position="1"/>
        <end position="107"/>
    </location>
</feature>
<feature type="compositionally biased region" description="Gly residues" evidence="6">
    <location>
        <begin position="47"/>
        <end position="97"/>
    </location>
</feature>
<feature type="transmembrane region" description="Helical" evidence="7">
    <location>
        <begin position="531"/>
        <end position="548"/>
    </location>
</feature>
<dbReference type="InterPro" id="IPR011701">
    <property type="entry name" value="MFS"/>
</dbReference>
<keyword evidence="3 7" id="KW-0812">Transmembrane</keyword>
<name>A0A4V3FKQ0_9ACTN</name>
<dbReference type="GO" id="GO:0022857">
    <property type="term" value="F:transmembrane transporter activity"/>
    <property type="evidence" value="ECO:0007669"/>
    <property type="project" value="InterPro"/>
</dbReference>
<organism evidence="8 9">
    <name type="scientific">Kribbella voronezhensis</name>
    <dbReference type="NCBI Taxonomy" id="2512212"/>
    <lineage>
        <taxon>Bacteria</taxon>
        <taxon>Bacillati</taxon>
        <taxon>Actinomycetota</taxon>
        <taxon>Actinomycetes</taxon>
        <taxon>Propionibacteriales</taxon>
        <taxon>Kribbellaceae</taxon>
        <taxon>Kribbella</taxon>
    </lineage>
</organism>
<evidence type="ECO:0000256" key="5">
    <source>
        <dbReference type="ARBA" id="ARBA00023136"/>
    </source>
</evidence>
<evidence type="ECO:0000313" key="9">
    <source>
        <dbReference type="Proteomes" id="UP000295151"/>
    </source>
</evidence>
<feature type="transmembrane region" description="Helical" evidence="7">
    <location>
        <begin position="414"/>
        <end position="437"/>
    </location>
</feature>
<accession>A0A4V3FKQ0</accession>
<sequence length="762" mass="77299">MESPDPAASRRPEHPRRPPATSGTNPSGQPQSGGTKGGPSSDAGRGRAPGGGDSGRASGGSGGGRGSGGSDGGRASGGSGGGRGSGGSDEGRGAGGADGERKGTGERFDEAGKKIGAAGKKIGHASKVGAVGFAAASKKTAGFTGRVGKATGRRIRGLTGAQGAGESGLSRLIELGAINAAGDTAFAVSLAGTVFFAVPSSQARDRVALFLLLTMAPFALMAPLIGPVLDRFRHGRRWAIGATLGLRGFLVWSLAASISGSSAWLYPAALGCLVASKAYGVTRASAVPRLLPKDVTLVTANSRISLAGLAGATIGAGIAGAFAAIGPQWSLRWAALVYTVGLVLAIRLPARVDSPAGEEMTGTEGRDARRRAITSAVARGIRCNLGLRFVSGFLTMYLAFLLRDRPISGINGAVAAGAVIAAAGIGNSLGTLVGSLLKARKPEAVVLVVLFADAIVAICVAVFYGFPLLIALGLVAGVCSSLGKLSLDAMIQRDVPESVRTSVFARSETVLQLAWVLGGGCGIVLPLIPRLGFGFLAAVLAVVVFLVIRQKPTSVPPNRPGTHPGPRDPAPHHDTRPVPHARGGVPGTNTAPAEPTQSTATTRTILSTAPESIAERRTRPARPDTPHYSEPTVELHFDPNQTLQAGGQHPGERSAANGGSQTSGAGSGGETRGEQGTDGGTSDLSRGGQGAGGGGVGDESRGGRESARRPVVGRWWSGQPDDDETVVEEQPWAVEPTLERKAGPFRRRRSGPESGTGRRPPR</sequence>
<dbReference type="InterPro" id="IPR036259">
    <property type="entry name" value="MFS_trans_sf"/>
</dbReference>
<dbReference type="Proteomes" id="UP000295151">
    <property type="component" value="Unassembled WGS sequence"/>
</dbReference>
<dbReference type="Pfam" id="PF07690">
    <property type="entry name" value="MFS_1"/>
    <property type="match status" value="1"/>
</dbReference>
<keyword evidence="5 7" id="KW-0472">Membrane</keyword>
<comment type="subcellular location">
    <subcellularLocation>
        <location evidence="1">Cell membrane</location>
        <topology evidence="1">Multi-pass membrane protein</topology>
    </subcellularLocation>
</comment>
<evidence type="ECO:0000256" key="6">
    <source>
        <dbReference type="SAM" id="MobiDB-lite"/>
    </source>
</evidence>
<feature type="compositionally biased region" description="Gly residues" evidence="6">
    <location>
        <begin position="687"/>
        <end position="697"/>
    </location>
</feature>
<dbReference type="EMBL" id="SOCE01000001">
    <property type="protein sequence ID" value="TDU91093.1"/>
    <property type="molecule type" value="Genomic_DNA"/>
</dbReference>
<feature type="compositionally biased region" description="Basic and acidic residues" evidence="6">
    <location>
        <begin position="698"/>
        <end position="708"/>
    </location>
</feature>
<dbReference type="PANTHER" id="PTHR23513">
    <property type="entry name" value="INTEGRAL MEMBRANE EFFLUX PROTEIN-RELATED"/>
    <property type="match status" value="1"/>
</dbReference>
<gene>
    <name evidence="8" type="ORF">EV138_4694</name>
</gene>
<feature type="compositionally biased region" description="Basic and acidic residues" evidence="6">
    <location>
        <begin position="565"/>
        <end position="577"/>
    </location>
</feature>
<dbReference type="SUPFAM" id="SSF103473">
    <property type="entry name" value="MFS general substrate transporter"/>
    <property type="match status" value="1"/>
</dbReference>
<feature type="compositionally biased region" description="Basic and acidic residues" evidence="6">
    <location>
        <begin position="613"/>
        <end position="637"/>
    </location>
</feature>
<feature type="transmembrane region" description="Helical" evidence="7">
    <location>
        <begin position="444"/>
        <end position="464"/>
    </location>
</feature>
<dbReference type="Gene3D" id="1.20.1250.20">
    <property type="entry name" value="MFS general substrate transporter like domains"/>
    <property type="match status" value="1"/>
</dbReference>
<reference evidence="8 9" key="1">
    <citation type="submission" date="2019-03" db="EMBL/GenBank/DDBJ databases">
        <title>Genomic Encyclopedia of Type Strains, Phase III (KMG-III): the genomes of soil and plant-associated and newly described type strains.</title>
        <authorList>
            <person name="Whitman W."/>
        </authorList>
    </citation>
    <scope>NUCLEOTIDE SEQUENCE [LARGE SCALE GENOMIC DNA]</scope>
    <source>
        <strain evidence="8 9">VKM Ac-2575</strain>
    </source>
</reference>
<evidence type="ECO:0000256" key="1">
    <source>
        <dbReference type="ARBA" id="ARBA00004651"/>
    </source>
</evidence>
<feature type="transmembrane region" description="Helical" evidence="7">
    <location>
        <begin position="303"/>
        <end position="325"/>
    </location>
</feature>
<feature type="compositionally biased region" description="Basic and acidic residues" evidence="6">
    <location>
        <begin position="98"/>
        <end position="107"/>
    </location>
</feature>
<feature type="transmembrane region" description="Helical" evidence="7">
    <location>
        <begin position="385"/>
        <end position="402"/>
    </location>
</feature>
<evidence type="ECO:0000256" key="2">
    <source>
        <dbReference type="ARBA" id="ARBA00022475"/>
    </source>
</evidence>
<dbReference type="GO" id="GO:0005886">
    <property type="term" value="C:plasma membrane"/>
    <property type="evidence" value="ECO:0007669"/>
    <property type="project" value="UniProtKB-SubCell"/>
</dbReference>